<keyword evidence="2" id="KW-1185">Reference proteome</keyword>
<evidence type="ECO:0000313" key="1">
    <source>
        <dbReference type="EMBL" id="KAK9983720.1"/>
    </source>
</evidence>
<name>A0AAW2BCI4_9ROSI</name>
<reference evidence="1 2" key="1">
    <citation type="submission" date="2024-01" db="EMBL/GenBank/DDBJ databases">
        <title>A telomere-to-telomere, gap-free genome of sweet tea (Lithocarpus litseifolius).</title>
        <authorList>
            <person name="Zhou J."/>
        </authorList>
    </citation>
    <scope>NUCLEOTIDE SEQUENCE [LARGE SCALE GENOMIC DNA]</scope>
    <source>
        <strain evidence="1">Zhou-2022a</strain>
        <tissue evidence="1">Leaf</tissue>
    </source>
</reference>
<comment type="caution">
    <text evidence="1">The sequence shown here is derived from an EMBL/GenBank/DDBJ whole genome shotgun (WGS) entry which is preliminary data.</text>
</comment>
<sequence length="118" mass="13668">MHAIDPPTEKFKIPILVDSRNHSWMQINWVVMEWAVKNLRAGAKNFHLYAYFVGLNLLSLAPKESHNGPILTEEQILAKIKQDVRGRPEFKAKFPNTNLNRVLYNNWGFNNSILLPID</sequence>
<dbReference type="AlphaFoldDB" id="A0AAW2BCI4"/>
<proteinExistence type="predicted"/>
<organism evidence="1 2">
    <name type="scientific">Lithocarpus litseifolius</name>
    <dbReference type="NCBI Taxonomy" id="425828"/>
    <lineage>
        <taxon>Eukaryota</taxon>
        <taxon>Viridiplantae</taxon>
        <taxon>Streptophyta</taxon>
        <taxon>Embryophyta</taxon>
        <taxon>Tracheophyta</taxon>
        <taxon>Spermatophyta</taxon>
        <taxon>Magnoliopsida</taxon>
        <taxon>eudicotyledons</taxon>
        <taxon>Gunneridae</taxon>
        <taxon>Pentapetalae</taxon>
        <taxon>rosids</taxon>
        <taxon>fabids</taxon>
        <taxon>Fagales</taxon>
        <taxon>Fagaceae</taxon>
        <taxon>Lithocarpus</taxon>
    </lineage>
</organism>
<protein>
    <submittedName>
        <fullName evidence="1">Uncharacterized protein</fullName>
    </submittedName>
</protein>
<dbReference type="Proteomes" id="UP001459277">
    <property type="component" value="Unassembled WGS sequence"/>
</dbReference>
<gene>
    <name evidence="1" type="ORF">SO802_033245</name>
</gene>
<accession>A0AAW2BCI4</accession>
<evidence type="ECO:0000313" key="2">
    <source>
        <dbReference type="Proteomes" id="UP001459277"/>
    </source>
</evidence>
<dbReference type="EMBL" id="JAZDWU010000012">
    <property type="protein sequence ID" value="KAK9983720.1"/>
    <property type="molecule type" value="Genomic_DNA"/>
</dbReference>